<feature type="binding site" evidence="1">
    <location>
        <begin position="106"/>
        <end position="109"/>
    </location>
    <ligand>
        <name>ATP</name>
        <dbReference type="ChEBI" id="CHEBI:30616"/>
    </ligand>
</feature>
<dbReference type="CDD" id="cd03109">
    <property type="entry name" value="DTBS"/>
    <property type="match status" value="1"/>
</dbReference>
<feature type="active site" evidence="1">
    <location>
        <position position="36"/>
    </location>
</feature>
<dbReference type="HAMAP" id="MF_00336">
    <property type="entry name" value="BioD"/>
    <property type="match status" value="1"/>
</dbReference>
<keyword evidence="1" id="KW-0479">Metal-binding</keyword>
<gene>
    <name evidence="1" type="primary">bioD</name>
    <name evidence="2" type="ORF">DF222_07280</name>
</gene>
<dbReference type="SUPFAM" id="SSF52540">
    <property type="entry name" value="P-loop containing nucleoside triphosphate hydrolases"/>
    <property type="match status" value="1"/>
</dbReference>
<dbReference type="GO" id="GO:0000287">
    <property type="term" value="F:magnesium ion binding"/>
    <property type="evidence" value="ECO:0007669"/>
    <property type="project" value="UniProtKB-UniRule"/>
</dbReference>
<dbReference type="KEGG" id="cyz:C3B44_06195"/>
<sequence>MILIVTGTGTDVGKTVATAALACVYRARGWDVVVAKPVQTGEPEGSGDAFTVARLARVETAEMIRYPEPLAPNLAAARAGMRPPTLAETTTWIRALDAPGRVLLVEGAGGLLVRLADDLTLADIAAALHADVVVVTSVTLGCLNSAELTVNEAQRRGLRVTGLIGGSIPADPDKTILLNLDELPRLTDVPVWGCVPEGAGGLNPREFDELARRSITIPRSHSSCCV</sequence>
<keyword evidence="1" id="KW-0460">Magnesium</keyword>
<organism evidence="2 3">
    <name type="scientific">Corynebacterium yudongzhengii</name>
    <dbReference type="NCBI Taxonomy" id="2080740"/>
    <lineage>
        <taxon>Bacteria</taxon>
        <taxon>Bacillati</taxon>
        <taxon>Actinomycetota</taxon>
        <taxon>Actinomycetes</taxon>
        <taxon>Mycobacteriales</taxon>
        <taxon>Corynebacteriaceae</taxon>
        <taxon>Corynebacterium</taxon>
    </lineage>
</organism>
<feature type="binding site" evidence="1">
    <location>
        <position position="40"/>
    </location>
    <ligand>
        <name>substrate</name>
    </ligand>
</feature>
<comment type="catalytic activity">
    <reaction evidence="1">
        <text>(7R,8S)-7,8-diammoniononanoate + CO2 + ATP = (4R,5S)-dethiobiotin + ADP + phosphate + 3 H(+)</text>
        <dbReference type="Rhea" id="RHEA:15805"/>
        <dbReference type="ChEBI" id="CHEBI:15378"/>
        <dbReference type="ChEBI" id="CHEBI:16526"/>
        <dbReference type="ChEBI" id="CHEBI:30616"/>
        <dbReference type="ChEBI" id="CHEBI:43474"/>
        <dbReference type="ChEBI" id="CHEBI:149469"/>
        <dbReference type="ChEBI" id="CHEBI:149473"/>
        <dbReference type="ChEBI" id="CHEBI:456216"/>
        <dbReference type="EC" id="6.3.3.3"/>
    </reaction>
</comment>
<dbReference type="EMBL" id="QEEZ01000012">
    <property type="protein sequence ID" value="PWC01453.1"/>
    <property type="molecule type" value="Genomic_DNA"/>
</dbReference>
<feature type="binding site" evidence="1">
    <location>
        <position position="197"/>
    </location>
    <ligand>
        <name>ATP</name>
        <dbReference type="ChEBI" id="CHEBI:30616"/>
    </ligand>
</feature>
<dbReference type="Proteomes" id="UP000244989">
    <property type="component" value="Unassembled WGS sequence"/>
</dbReference>
<comment type="similarity">
    <text evidence="1">Belongs to the dethiobiotin synthetase family.</text>
</comment>
<dbReference type="NCBIfam" id="TIGR00347">
    <property type="entry name" value="bioD"/>
    <property type="match status" value="1"/>
</dbReference>
<evidence type="ECO:0000256" key="1">
    <source>
        <dbReference type="HAMAP-Rule" id="MF_00336"/>
    </source>
</evidence>
<dbReference type="GO" id="GO:0009102">
    <property type="term" value="P:biotin biosynthetic process"/>
    <property type="evidence" value="ECO:0007669"/>
    <property type="project" value="UniProtKB-UniRule"/>
</dbReference>
<keyword evidence="1" id="KW-0067">ATP-binding</keyword>
<comment type="pathway">
    <text evidence="1">Cofactor biosynthesis; biotin biosynthesis; biotin from 7,8-diaminononanoate: step 1/2.</text>
</comment>
<dbReference type="PIRSF" id="PIRSF006755">
    <property type="entry name" value="DTB_synth"/>
    <property type="match status" value="1"/>
</dbReference>
<keyword evidence="1" id="KW-0436">Ligase</keyword>
<comment type="caution">
    <text evidence="1">Lacks conserved residue(s) required for the propagation of feature annotation.</text>
</comment>
<dbReference type="Gene3D" id="3.40.50.300">
    <property type="entry name" value="P-loop containing nucleotide triphosphate hydrolases"/>
    <property type="match status" value="1"/>
</dbReference>
<dbReference type="GO" id="GO:0004141">
    <property type="term" value="F:dethiobiotin synthase activity"/>
    <property type="evidence" value="ECO:0007669"/>
    <property type="project" value="UniProtKB-UniRule"/>
</dbReference>
<dbReference type="PANTHER" id="PTHR43210">
    <property type="entry name" value="DETHIOBIOTIN SYNTHETASE"/>
    <property type="match status" value="1"/>
</dbReference>
<dbReference type="UniPathway" id="UPA00078">
    <property type="reaction ID" value="UER00161"/>
</dbReference>
<dbReference type="RefSeq" id="WP_108431606.1">
    <property type="nucleotide sequence ID" value="NZ_CP026947.1"/>
</dbReference>
<dbReference type="AlphaFoldDB" id="A0A2U1T658"/>
<keyword evidence="1" id="KW-0093">Biotin biosynthesis</keyword>
<feature type="binding site" evidence="1">
    <location>
        <position position="48"/>
    </location>
    <ligand>
        <name>ATP</name>
        <dbReference type="ChEBI" id="CHEBI:30616"/>
    </ligand>
</feature>
<feature type="binding site" evidence="1">
    <location>
        <position position="106"/>
    </location>
    <ligand>
        <name>Mg(2+)</name>
        <dbReference type="ChEBI" id="CHEBI:18420"/>
    </ligand>
</feature>
<feature type="binding site" evidence="1">
    <location>
        <position position="15"/>
    </location>
    <ligand>
        <name>Mg(2+)</name>
        <dbReference type="ChEBI" id="CHEBI:18420"/>
    </ligand>
</feature>
<name>A0A2U1T658_9CORY</name>
<feature type="binding site" evidence="1">
    <location>
        <begin position="166"/>
        <end position="167"/>
    </location>
    <ligand>
        <name>ATP</name>
        <dbReference type="ChEBI" id="CHEBI:30616"/>
    </ligand>
</feature>
<dbReference type="EC" id="6.3.3.3" evidence="1"/>
<feature type="binding site" evidence="1">
    <location>
        <begin position="11"/>
        <end position="16"/>
    </location>
    <ligand>
        <name>ATP</name>
        <dbReference type="ChEBI" id="CHEBI:30616"/>
    </ligand>
</feature>
<dbReference type="InterPro" id="IPR004472">
    <property type="entry name" value="DTB_synth_BioD"/>
</dbReference>
<keyword evidence="1" id="KW-0547">Nucleotide-binding</keyword>
<dbReference type="Pfam" id="PF13500">
    <property type="entry name" value="AAA_26"/>
    <property type="match status" value="1"/>
</dbReference>
<dbReference type="PANTHER" id="PTHR43210:SF5">
    <property type="entry name" value="DETHIOBIOTIN SYNTHETASE"/>
    <property type="match status" value="1"/>
</dbReference>
<proteinExistence type="inferred from homology"/>
<evidence type="ECO:0000313" key="3">
    <source>
        <dbReference type="Proteomes" id="UP000244989"/>
    </source>
</evidence>
<comment type="subunit">
    <text evidence="1">Homodimer.</text>
</comment>
<comment type="subcellular location">
    <subcellularLocation>
        <location evidence="1">Cytoplasm</location>
    </subcellularLocation>
</comment>
<comment type="cofactor">
    <cofactor evidence="1">
        <name>Mg(2+)</name>
        <dbReference type="ChEBI" id="CHEBI:18420"/>
    </cofactor>
</comment>
<protein>
    <recommendedName>
        <fullName evidence="1">ATP-dependent dethiobiotin synthetase BioD</fullName>
        <ecNumber evidence="1">6.3.3.3</ecNumber>
    </recommendedName>
    <alternativeName>
        <fullName evidence="1">DTB synthetase</fullName>
        <shortName evidence="1">DTBS</shortName>
    </alternativeName>
    <alternativeName>
        <fullName evidence="1">Dethiobiotin synthase</fullName>
    </alternativeName>
</protein>
<feature type="binding site" evidence="1">
    <location>
        <position position="48"/>
    </location>
    <ligand>
        <name>Mg(2+)</name>
        <dbReference type="ChEBI" id="CHEBI:18420"/>
    </ligand>
</feature>
<comment type="function">
    <text evidence="1">Catalyzes a mechanistically unusual reaction, the ATP-dependent insertion of CO2 between the N7 and N8 nitrogen atoms of 7,8-diaminopelargonic acid (DAPA, also called 7,8-diammoniononanoate) to form a ureido ring.</text>
</comment>
<dbReference type="OrthoDB" id="9802610at2"/>
<dbReference type="InterPro" id="IPR027417">
    <property type="entry name" value="P-loop_NTPase"/>
</dbReference>
<reference evidence="3" key="1">
    <citation type="submission" date="2018-04" db="EMBL/GenBank/DDBJ databases">
        <authorList>
            <person name="Liu S."/>
            <person name="Wang Z."/>
            <person name="Li J."/>
        </authorList>
    </citation>
    <scope>NUCLEOTIDE SEQUENCE [LARGE SCALE GENOMIC DNA]</scope>
    <source>
        <strain evidence="3">2189</strain>
    </source>
</reference>
<dbReference type="GO" id="GO:0005524">
    <property type="term" value="F:ATP binding"/>
    <property type="evidence" value="ECO:0007669"/>
    <property type="project" value="UniProtKB-UniRule"/>
</dbReference>
<dbReference type="GO" id="GO:0005829">
    <property type="term" value="C:cytosol"/>
    <property type="evidence" value="ECO:0007669"/>
    <property type="project" value="TreeGrafter"/>
</dbReference>
<evidence type="ECO:0000313" key="2">
    <source>
        <dbReference type="EMBL" id="PWC01453.1"/>
    </source>
</evidence>
<keyword evidence="3" id="KW-1185">Reference proteome</keyword>
<comment type="caution">
    <text evidence="2">The sequence shown here is derived from an EMBL/GenBank/DDBJ whole genome shotgun (WGS) entry which is preliminary data.</text>
</comment>
<keyword evidence="1" id="KW-0963">Cytoplasm</keyword>
<accession>A0A2U1T658</accession>